<protein>
    <submittedName>
        <fullName evidence="1">Uncharacterized protein</fullName>
    </submittedName>
</protein>
<proteinExistence type="predicted"/>
<sequence>MLVDTISQHLHEVYKCEEWNEDTAKQQSHKILETVEEFKRNRYPKRWRATD</sequence>
<dbReference type="KEGG" id="vg:77946618"/>
<dbReference type="RefSeq" id="YP_010670413.1">
    <property type="nucleotide sequence ID" value="NC_070964.1"/>
</dbReference>
<dbReference type="EMBL" id="MW117965">
    <property type="protein sequence ID" value="QPB07922.1"/>
    <property type="molecule type" value="Genomic_DNA"/>
</dbReference>
<dbReference type="GeneID" id="77946618"/>
<name>A0A873WG74_9CAUD</name>
<accession>A0A873WG74</accession>
<keyword evidence="2" id="KW-1185">Reference proteome</keyword>
<evidence type="ECO:0000313" key="1">
    <source>
        <dbReference type="EMBL" id="QPB07922.1"/>
    </source>
</evidence>
<evidence type="ECO:0000313" key="2">
    <source>
        <dbReference type="Proteomes" id="UP000663144"/>
    </source>
</evidence>
<dbReference type="Proteomes" id="UP000663144">
    <property type="component" value="Segment"/>
</dbReference>
<organism evidence="1 2">
    <name type="scientific">Synechococcus phage S-H38</name>
    <dbReference type="NCBI Taxonomy" id="2783673"/>
    <lineage>
        <taxon>Viruses</taxon>
        <taxon>Duplodnaviria</taxon>
        <taxon>Heunggongvirae</taxon>
        <taxon>Uroviricota</taxon>
        <taxon>Caudoviricetes</taxon>
        <taxon>Pantevenvirales</taxon>
        <taxon>Kyanoviridae</taxon>
        <taxon>Yellowseavirus</taxon>
        <taxon>Yellowseavirus thirtyeight</taxon>
    </lineage>
</organism>
<reference evidence="1" key="1">
    <citation type="submission" date="2020-10" db="EMBL/GenBank/DDBJ databases">
        <title>The Isolation and Genome Sequence of a Novel Cyanophage S-H38 from the Yellow Sea, China.</title>
        <authorList>
            <person name="Jiang T."/>
        </authorList>
    </citation>
    <scope>NUCLEOTIDE SEQUENCE</scope>
</reference>